<dbReference type="InterPro" id="IPR003593">
    <property type="entry name" value="AAA+_ATPase"/>
</dbReference>
<evidence type="ECO:0000256" key="4">
    <source>
        <dbReference type="SAM" id="Phobius"/>
    </source>
</evidence>
<dbReference type="SMART" id="SM00382">
    <property type="entry name" value="AAA"/>
    <property type="match status" value="1"/>
</dbReference>
<organism evidence="6 7">
    <name type="scientific">Jiella pelagia</name>
    <dbReference type="NCBI Taxonomy" id="2986949"/>
    <lineage>
        <taxon>Bacteria</taxon>
        <taxon>Pseudomonadati</taxon>
        <taxon>Pseudomonadota</taxon>
        <taxon>Alphaproteobacteria</taxon>
        <taxon>Hyphomicrobiales</taxon>
        <taxon>Aurantimonadaceae</taxon>
        <taxon>Jiella</taxon>
    </lineage>
</organism>
<evidence type="ECO:0000313" key="7">
    <source>
        <dbReference type="Proteomes" id="UP001164020"/>
    </source>
</evidence>
<evidence type="ECO:0000256" key="2">
    <source>
        <dbReference type="ARBA" id="ARBA00022840"/>
    </source>
</evidence>
<dbReference type="RefSeq" id="WP_268882851.1">
    <property type="nucleotide sequence ID" value="NZ_CP114029.1"/>
</dbReference>
<dbReference type="InterPro" id="IPR027417">
    <property type="entry name" value="P-loop_NTPase"/>
</dbReference>
<evidence type="ECO:0000259" key="5">
    <source>
        <dbReference type="PROSITE" id="PS50893"/>
    </source>
</evidence>
<dbReference type="InterPro" id="IPR015854">
    <property type="entry name" value="ABC_transpr_LolD-like"/>
</dbReference>
<dbReference type="PROSITE" id="PS50893">
    <property type="entry name" value="ABC_TRANSPORTER_2"/>
    <property type="match status" value="1"/>
</dbReference>
<keyword evidence="2 6" id="KW-0067">ATP-binding</keyword>
<evidence type="ECO:0000256" key="1">
    <source>
        <dbReference type="ARBA" id="ARBA00022741"/>
    </source>
</evidence>
<evidence type="ECO:0000313" key="6">
    <source>
        <dbReference type="EMBL" id="WAP70367.1"/>
    </source>
</evidence>
<sequence>MKPIIQLLNVRRSYDRPDDRDSSTRHVVLGGINLTITPGSFTVIRGESGSGKTTLLRILGMMDSEYEGVYEFGGIDVREKADWWLDELRSNNVGFIFQDGQLLPHLSLRANAELPLRIRAKSRRERENSRGAIESAAPDFFDPKEEIASGVLDKQPKQVSGGQKQRASVMRAMAHKPSLILADEPTASLDESRKKEILETLRDLTARGHTVVVVSHDKIFETVGRQLEMTDGRLVERAAGPTVRTIPLAVVAPTEGRTLLYGWRPRSGLEFLARQAFRETLQRPIFMFLVLVALIAGVTQISVFQSIITGSEPHRRSGSNVGVTPQQNRISAQT</sequence>
<keyword evidence="1" id="KW-0547">Nucleotide-binding</keyword>
<dbReference type="Gene3D" id="3.40.50.300">
    <property type="entry name" value="P-loop containing nucleotide triphosphate hydrolases"/>
    <property type="match status" value="1"/>
</dbReference>
<dbReference type="Pfam" id="PF00005">
    <property type="entry name" value="ABC_tran"/>
    <property type="match status" value="1"/>
</dbReference>
<keyword evidence="4" id="KW-0812">Transmembrane</keyword>
<dbReference type="InterPro" id="IPR003439">
    <property type="entry name" value="ABC_transporter-like_ATP-bd"/>
</dbReference>
<proteinExistence type="predicted"/>
<feature type="transmembrane region" description="Helical" evidence="4">
    <location>
        <begin position="285"/>
        <end position="308"/>
    </location>
</feature>
<dbReference type="SUPFAM" id="SSF52540">
    <property type="entry name" value="P-loop containing nucleoside triphosphate hydrolases"/>
    <property type="match status" value="1"/>
</dbReference>
<keyword evidence="4" id="KW-1133">Transmembrane helix</keyword>
<evidence type="ECO:0000256" key="3">
    <source>
        <dbReference type="SAM" id="MobiDB-lite"/>
    </source>
</evidence>
<dbReference type="Proteomes" id="UP001164020">
    <property type="component" value="Chromosome"/>
</dbReference>
<dbReference type="EMBL" id="CP114029">
    <property type="protein sequence ID" value="WAP70367.1"/>
    <property type="molecule type" value="Genomic_DNA"/>
</dbReference>
<dbReference type="GO" id="GO:0005524">
    <property type="term" value="F:ATP binding"/>
    <property type="evidence" value="ECO:0007669"/>
    <property type="project" value="UniProtKB-KW"/>
</dbReference>
<dbReference type="PANTHER" id="PTHR24220">
    <property type="entry name" value="IMPORT ATP-BINDING PROTEIN"/>
    <property type="match status" value="1"/>
</dbReference>
<feature type="domain" description="ABC transporter" evidence="5">
    <location>
        <begin position="5"/>
        <end position="256"/>
    </location>
</feature>
<feature type="region of interest" description="Disordered" evidence="3">
    <location>
        <begin position="313"/>
        <end position="334"/>
    </location>
</feature>
<keyword evidence="4" id="KW-0472">Membrane</keyword>
<reference evidence="6" key="1">
    <citation type="submission" date="2022-12" db="EMBL/GenBank/DDBJ databases">
        <title>Jiella pelagia sp. nov., isolated from phosphonate enriched culture of Northwest Pacific surface seawater.</title>
        <authorList>
            <person name="Shin D.Y."/>
            <person name="Hwang C.Y."/>
        </authorList>
    </citation>
    <scope>NUCLEOTIDE SEQUENCE</scope>
    <source>
        <strain evidence="6">HL-NP1</strain>
    </source>
</reference>
<keyword evidence="7" id="KW-1185">Reference proteome</keyword>
<name>A0ABY7C430_9HYPH</name>
<protein>
    <submittedName>
        <fullName evidence="6">ATP-binding cassette domain-containing protein</fullName>
    </submittedName>
</protein>
<accession>A0ABY7C430</accession>
<gene>
    <name evidence="6" type="ORF">OH818_10015</name>
</gene>
<dbReference type="PANTHER" id="PTHR24220:SF86">
    <property type="entry name" value="ABC TRANSPORTER ABCH.1"/>
    <property type="match status" value="1"/>
</dbReference>
<feature type="compositionally biased region" description="Polar residues" evidence="3">
    <location>
        <begin position="318"/>
        <end position="334"/>
    </location>
</feature>